<dbReference type="PANTHER" id="PTHR31633">
    <property type="entry name" value="H/ACA RIBONUCLEOPROTEIN COMPLEX NON-CORE SUBUNIT NAF1"/>
    <property type="match status" value="1"/>
</dbReference>
<evidence type="ECO:0000256" key="5">
    <source>
        <dbReference type="ARBA" id="ARBA00022552"/>
    </source>
</evidence>
<feature type="compositionally biased region" description="Basic and acidic residues" evidence="10">
    <location>
        <begin position="68"/>
        <end position="88"/>
    </location>
</feature>
<dbReference type="EMBL" id="MU853818">
    <property type="protein sequence ID" value="KAK3939053.1"/>
    <property type="molecule type" value="Genomic_DNA"/>
</dbReference>
<feature type="compositionally biased region" description="Pro residues" evidence="10">
    <location>
        <begin position="601"/>
        <end position="611"/>
    </location>
</feature>
<feature type="compositionally biased region" description="Pro residues" evidence="10">
    <location>
        <begin position="657"/>
        <end position="675"/>
    </location>
</feature>
<keyword evidence="8" id="KW-0539">Nucleus</keyword>
<evidence type="ECO:0000256" key="7">
    <source>
        <dbReference type="ARBA" id="ARBA00022884"/>
    </source>
</evidence>
<feature type="compositionally biased region" description="Pro residues" evidence="10">
    <location>
        <begin position="537"/>
        <end position="592"/>
    </location>
</feature>
<sequence length="728" mass="78194">MSGYPFQIPGLGQAQPNQRLPIPNLPPDLLAAAAALGAVDELALGGANGTQSQGQNQQNQAKELNPVEVKEEIKDENMEVDNDREVKQENSNPPQKDDTEMLDHGAGQDAPTTQVSAEGKPTEDVKMEQTGDAAPSPGVTDALEAALERMIATTAGQAQSTEAQPAQQQENGNGGEAEHPEWEVDSSPYESSSESSSSDSSDDDSEDEGGYPLLGIEETARMLMAADADVDGMNRTGKGAAASVRTKNEMPEEILPKPDVIITPEMKIEPLGVVEFIVENTVVIKSKTPGETQVLNMGSVLCREDRTVIGQLAEIIGNVRTPMYTVGFASPEDIIELGLSVGTEVFYSVEHAQYVFTEALREVKGSDASNLHDEEVAPDEMEFSDDEKEIEYRRQLKAKRRAGKGGRGGREQNSQPHPLSKAESATGNPNNNLNYDEDDDGPYKPLARPPGFGQGTPSSLPSLPPKPETGFSPPRGGHNHGHGHRGSHRGGRGDFRGRGNRDRGGGYRGGDRQHGGYRGGRGGSRPPFGGYDGASSPPKPYSHPQPPLPQNAHFPPPPYGAKPPGPPAPVPTPGQWPAVPPAGLYPPPPVPYARPQSQPHVSPPPPPPQSHLPPTSSFNFNYQAYHQNQGQQYQYPQPPHHQVAQQHQPAHTHYPQAPVPPPAWPGVAGQPPPPAGAYVNPTFFGGLQQHAQQAHTQPPQPQQPVQHQQPQQQQYWGQQYGAYGQGPK</sequence>
<feature type="compositionally biased region" description="Low complexity" evidence="10">
    <location>
        <begin position="185"/>
        <end position="199"/>
    </location>
</feature>
<dbReference type="InterPro" id="IPR040309">
    <property type="entry name" value="Naf1"/>
</dbReference>
<evidence type="ECO:0000256" key="10">
    <source>
        <dbReference type="SAM" id="MobiDB-lite"/>
    </source>
</evidence>
<dbReference type="InterPro" id="IPR038664">
    <property type="entry name" value="Gar1/Naf1_Cbf5-bd_sf"/>
</dbReference>
<evidence type="ECO:0000313" key="11">
    <source>
        <dbReference type="EMBL" id="KAK3939053.1"/>
    </source>
</evidence>
<accession>A0AAN6N7B1</accession>
<feature type="compositionally biased region" description="Acidic residues" evidence="10">
    <location>
        <begin position="376"/>
        <end position="389"/>
    </location>
</feature>
<feature type="compositionally biased region" description="Polar residues" evidence="10">
    <location>
        <begin position="155"/>
        <end position="171"/>
    </location>
</feature>
<keyword evidence="4" id="KW-0690">Ribosome biogenesis</keyword>
<feature type="region of interest" description="Disordered" evidence="10">
    <location>
        <begin position="1"/>
        <end position="25"/>
    </location>
</feature>
<dbReference type="GO" id="GO:0005732">
    <property type="term" value="C:sno(s)RNA-containing ribonucleoprotein complex"/>
    <property type="evidence" value="ECO:0007669"/>
    <property type="project" value="InterPro"/>
</dbReference>
<dbReference type="AlphaFoldDB" id="A0AAN6N7B1"/>
<evidence type="ECO:0000313" key="12">
    <source>
        <dbReference type="Proteomes" id="UP001303473"/>
    </source>
</evidence>
<feature type="compositionally biased region" description="Low complexity" evidence="10">
    <location>
        <begin position="45"/>
        <end position="60"/>
    </location>
</feature>
<feature type="compositionally biased region" description="Low complexity" evidence="10">
    <location>
        <begin position="685"/>
        <end position="722"/>
    </location>
</feature>
<keyword evidence="6" id="KW-0597">Phosphoprotein</keyword>
<comment type="similarity">
    <text evidence="2">Belongs to the NAF1 family.</text>
</comment>
<dbReference type="GO" id="GO:0006364">
    <property type="term" value="P:rRNA processing"/>
    <property type="evidence" value="ECO:0007669"/>
    <property type="project" value="UniProtKB-KW"/>
</dbReference>
<feature type="region of interest" description="Disordered" evidence="10">
    <location>
        <begin position="366"/>
        <end position="728"/>
    </location>
</feature>
<feature type="compositionally biased region" description="Polar residues" evidence="10">
    <location>
        <begin position="411"/>
        <end position="434"/>
    </location>
</feature>
<feature type="compositionally biased region" description="Basic residues" evidence="10">
    <location>
        <begin position="395"/>
        <end position="404"/>
    </location>
</feature>
<dbReference type="GO" id="GO:0005634">
    <property type="term" value="C:nucleus"/>
    <property type="evidence" value="ECO:0007669"/>
    <property type="project" value="UniProtKB-SubCell"/>
</dbReference>
<feature type="region of interest" description="Disordered" evidence="10">
    <location>
        <begin position="155"/>
        <end position="212"/>
    </location>
</feature>
<keyword evidence="5" id="KW-0698">rRNA processing</keyword>
<feature type="compositionally biased region" description="Acidic residues" evidence="10">
    <location>
        <begin position="200"/>
        <end position="209"/>
    </location>
</feature>
<name>A0AAN6N7B1_9PEZI</name>
<evidence type="ECO:0000256" key="6">
    <source>
        <dbReference type="ARBA" id="ARBA00022553"/>
    </source>
</evidence>
<feature type="compositionally biased region" description="Basic and acidic residues" evidence="10">
    <location>
        <begin position="491"/>
        <end position="514"/>
    </location>
</feature>
<evidence type="ECO:0000256" key="3">
    <source>
        <dbReference type="ARBA" id="ARBA00021438"/>
    </source>
</evidence>
<feature type="compositionally biased region" description="Basic and acidic residues" evidence="10">
    <location>
        <begin position="366"/>
        <end position="375"/>
    </location>
</feature>
<dbReference type="GO" id="GO:0000493">
    <property type="term" value="P:box H/ACA snoRNP assembly"/>
    <property type="evidence" value="ECO:0007669"/>
    <property type="project" value="InterPro"/>
</dbReference>
<evidence type="ECO:0000256" key="2">
    <source>
        <dbReference type="ARBA" id="ARBA00009801"/>
    </source>
</evidence>
<keyword evidence="7" id="KW-0694">RNA-binding</keyword>
<feature type="compositionally biased region" description="Low complexity" evidence="10">
    <location>
        <begin position="612"/>
        <end position="651"/>
    </location>
</feature>
<proteinExistence type="inferred from homology"/>
<gene>
    <name evidence="11" type="ORF">QBC46DRAFT_388964</name>
</gene>
<reference evidence="12" key="1">
    <citation type="journal article" date="2023" name="Mol. Phylogenet. Evol.">
        <title>Genome-scale phylogeny and comparative genomics of the fungal order Sordariales.</title>
        <authorList>
            <person name="Hensen N."/>
            <person name="Bonometti L."/>
            <person name="Westerberg I."/>
            <person name="Brannstrom I.O."/>
            <person name="Guillou S."/>
            <person name="Cros-Aarteil S."/>
            <person name="Calhoun S."/>
            <person name="Haridas S."/>
            <person name="Kuo A."/>
            <person name="Mondo S."/>
            <person name="Pangilinan J."/>
            <person name="Riley R."/>
            <person name="LaButti K."/>
            <person name="Andreopoulos B."/>
            <person name="Lipzen A."/>
            <person name="Chen C."/>
            <person name="Yan M."/>
            <person name="Daum C."/>
            <person name="Ng V."/>
            <person name="Clum A."/>
            <person name="Steindorff A."/>
            <person name="Ohm R.A."/>
            <person name="Martin F."/>
            <person name="Silar P."/>
            <person name="Natvig D.O."/>
            <person name="Lalanne C."/>
            <person name="Gautier V."/>
            <person name="Ament-Velasquez S.L."/>
            <person name="Kruys A."/>
            <person name="Hutchinson M.I."/>
            <person name="Powell A.J."/>
            <person name="Barry K."/>
            <person name="Miller A.N."/>
            <person name="Grigoriev I.V."/>
            <person name="Debuchy R."/>
            <person name="Gladieux P."/>
            <person name="Hiltunen Thoren M."/>
            <person name="Johannesson H."/>
        </authorList>
    </citation>
    <scope>NUCLEOTIDE SEQUENCE [LARGE SCALE GENOMIC DNA]</scope>
    <source>
        <strain evidence="12">CBS 340.73</strain>
    </source>
</reference>
<dbReference type="Proteomes" id="UP001303473">
    <property type="component" value="Unassembled WGS sequence"/>
</dbReference>
<evidence type="ECO:0000256" key="1">
    <source>
        <dbReference type="ARBA" id="ARBA00004123"/>
    </source>
</evidence>
<evidence type="ECO:0000256" key="9">
    <source>
        <dbReference type="ARBA" id="ARBA00076743"/>
    </source>
</evidence>
<comment type="subcellular location">
    <subcellularLocation>
        <location evidence="1">Nucleus</location>
    </subcellularLocation>
</comment>
<dbReference type="InterPro" id="IPR007504">
    <property type="entry name" value="H/ACA_rnp_Gar1/Naf1"/>
</dbReference>
<evidence type="ECO:0000256" key="8">
    <source>
        <dbReference type="ARBA" id="ARBA00023242"/>
    </source>
</evidence>
<organism evidence="11 12">
    <name type="scientific">Diplogelasinospora grovesii</name>
    <dbReference type="NCBI Taxonomy" id="303347"/>
    <lineage>
        <taxon>Eukaryota</taxon>
        <taxon>Fungi</taxon>
        <taxon>Dikarya</taxon>
        <taxon>Ascomycota</taxon>
        <taxon>Pezizomycotina</taxon>
        <taxon>Sordariomycetes</taxon>
        <taxon>Sordariomycetidae</taxon>
        <taxon>Sordariales</taxon>
        <taxon>Diplogelasinosporaceae</taxon>
        <taxon>Diplogelasinospora</taxon>
    </lineage>
</organism>
<protein>
    <recommendedName>
        <fullName evidence="3">H/ACA ribonucleoprotein complex non-core subunit NAF1</fullName>
    </recommendedName>
    <alternativeName>
        <fullName evidence="9">Nuclear assembly factor 1</fullName>
    </alternativeName>
</protein>
<dbReference type="FunFam" id="2.40.10.230:FF:000002">
    <property type="entry name" value="H/ACA ribonucleoprotein complex non-core subunit NAF1"/>
    <property type="match status" value="1"/>
</dbReference>
<dbReference type="Pfam" id="PF04410">
    <property type="entry name" value="Gar1"/>
    <property type="match status" value="1"/>
</dbReference>
<dbReference type="PANTHER" id="PTHR31633:SF1">
    <property type="entry name" value="H_ACA RIBONUCLEOPROTEIN COMPLEX NON-CORE SUBUNIT NAF1"/>
    <property type="match status" value="1"/>
</dbReference>
<dbReference type="GO" id="GO:0001522">
    <property type="term" value="P:pseudouridine synthesis"/>
    <property type="evidence" value="ECO:0007669"/>
    <property type="project" value="InterPro"/>
</dbReference>
<dbReference type="SUPFAM" id="SSF50447">
    <property type="entry name" value="Translation proteins"/>
    <property type="match status" value="1"/>
</dbReference>
<dbReference type="Gene3D" id="2.40.10.230">
    <property type="entry name" value="Probable tRNA pseudouridine synthase domain"/>
    <property type="match status" value="1"/>
</dbReference>
<evidence type="ECO:0000256" key="4">
    <source>
        <dbReference type="ARBA" id="ARBA00022517"/>
    </source>
</evidence>
<dbReference type="GO" id="GO:0003723">
    <property type="term" value="F:RNA binding"/>
    <property type="evidence" value="ECO:0007669"/>
    <property type="project" value="UniProtKB-KW"/>
</dbReference>
<feature type="region of interest" description="Disordered" evidence="10">
    <location>
        <begin position="45"/>
        <end position="138"/>
    </location>
</feature>
<feature type="compositionally biased region" description="Basic residues" evidence="10">
    <location>
        <begin position="477"/>
        <end position="490"/>
    </location>
</feature>
<comment type="caution">
    <text evidence="11">The sequence shown here is derived from an EMBL/GenBank/DDBJ whole genome shotgun (WGS) entry which is preliminary data.</text>
</comment>
<feature type="compositionally biased region" description="Basic and acidic residues" evidence="10">
    <location>
        <begin position="120"/>
        <end position="129"/>
    </location>
</feature>
<dbReference type="InterPro" id="IPR009000">
    <property type="entry name" value="Transl_B-barrel_sf"/>
</dbReference>
<keyword evidence="12" id="KW-1185">Reference proteome</keyword>